<dbReference type="Pfam" id="PF01490">
    <property type="entry name" value="Aa_trans"/>
    <property type="match status" value="1"/>
</dbReference>
<keyword evidence="9" id="KW-1185">Reference proteome</keyword>
<gene>
    <name evidence="8" type="ORF">CALMAC_LOCUS4322</name>
</gene>
<keyword evidence="4 6" id="KW-0472">Membrane</keyword>
<evidence type="ECO:0000256" key="2">
    <source>
        <dbReference type="ARBA" id="ARBA00022692"/>
    </source>
</evidence>
<dbReference type="PANTHER" id="PTHR22950">
    <property type="entry name" value="AMINO ACID TRANSPORTER"/>
    <property type="match status" value="1"/>
</dbReference>
<keyword evidence="2 6" id="KW-0812">Transmembrane</keyword>
<feature type="transmembrane region" description="Helical" evidence="6">
    <location>
        <begin position="634"/>
        <end position="656"/>
    </location>
</feature>
<feature type="compositionally biased region" description="Polar residues" evidence="5">
    <location>
        <begin position="109"/>
        <end position="132"/>
    </location>
</feature>
<accession>A0A653BWJ8</accession>
<feature type="transmembrane region" description="Helical" evidence="6">
    <location>
        <begin position="864"/>
        <end position="892"/>
    </location>
</feature>
<keyword evidence="3 6" id="KW-1133">Transmembrane helix</keyword>
<dbReference type="OrthoDB" id="1684102at2759"/>
<reference evidence="8 9" key="1">
    <citation type="submission" date="2019-01" db="EMBL/GenBank/DDBJ databases">
        <authorList>
            <person name="Sayadi A."/>
        </authorList>
    </citation>
    <scope>NUCLEOTIDE SEQUENCE [LARGE SCALE GENOMIC DNA]</scope>
</reference>
<feature type="transmembrane region" description="Helical" evidence="6">
    <location>
        <begin position="935"/>
        <end position="953"/>
    </location>
</feature>
<evidence type="ECO:0000313" key="9">
    <source>
        <dbReference type="Proteomes" id="UP000410492"/>
    </source>
</evidence>
<dbReference type="Proteomes" id="UP000410492">
    <property type="component" value="Unassembled WGS sequence"/>
</dbReference>
<dbReference type="GO" id="GO:0005774">
    <property type="term" value="C:vacuolar membrane"/>
    <property type="evidence" value="ECO:0007669"/>
    <property type="project" value="TreeGrafter"/>
</dbReference>
<protein>
    <recommendedName>
        <fullName evidence="7">Amino acid transporter transmembrane domain-containing protein</fullName>
    </recommendedName>
</protein>
<evidence type="ECO:0000313" key="8">
    <source>
        <dbReference type="EMBL" id="VEN40008.1"/>
    </source>
</evidence>
<feature type="compositionally biased region" description="Low complexity" evidence="5">
    <location>
        <begin position="138"/>
        <end position="148"/>
    </location>
</feature>
<feature type="transmembrane region" description="Helical" evidence="6">
    <location>
        <begin position="720"/>
        <end position="737"/>
    </location>
</feature>
<evidence type="ECO:0000256" key="5">
    <source>
        <dbReference type="SAM" id="MobiDB-lite"/>
    </source>
</evidence>
<comment type="subcellular location">
    <subcellularLocation>
        <location evidence="1">Membrane</location>
        <topology evidence="1">Multi-pass membrane protein</topology>
    </subcellularLocation>
</comment>
<dbReference type="PANTHER" id="PTHR22950:SF154">
    <property type="entry name" value="PROTON-COUPLED AMINO ACID TRANSPORTER-LIKE PROTEIN PATHETIC"/>
    <property type="match status" value="1"/>
</dbReference>
<dbReference type="AlphaFoldDB" id="A0A653BWJ8"/>
<sequence>MSKRGYKMVEMVKNKSETGTTAVECKILPQTGLEKQNTSKPSITESKQVKSPQFVLTEFTPEIWLETTDPVTNNATGNNIIIECPEDIAEELGISGGVLEQSNNVLGTANAEGQNTNQDADDGNSSHSNESKGSGKLSEPSNHSNSSSSDEEIEIAPNTEINSEEPKRKRSLKGQVDGSSWKKNINIAKRRKGEEYEGRKLREGKTVPILKKKRQLGQACSSKLCSKAQSRYCNEFTQEDRLKIFENFWENMDWGQKKIFVSGLIDVCPPKSRKKNSSCTVPKKTVTLNYHLKKDNKRLSVCKLMFLNTLGIGEWSAREWALKGQHKSSLNVKKCKVPLKPKGNEHLESFLNELPKIPSHYCRAQSSKLYLEPIFKSQKEVFDVYVENCAESKIKPLSLTQFKKFFRQMNIGLFQPKKDQCDLCCMHEVNNISEEKWLEHQQMKEDARREMKADTERAKLDKSLMVITMDLQAVLLCPLLKASAIYRKKKLIFHNFTMFNNVTHEPYSYEAITQVGGCSTVRNNDLESTENDPLLYKSRKKRTIDNLVTSKTNTNGPTELDTFLPQDNSITNGVTKYKVTKGNDLEAANTEFDPFKNRQNDHPTTNLNTLTHLLKASLGTGILSMPAAFQAAGLALGIFSTILVSIICTHCAYILVTSAHELYKRAHKTKMSFADVAEEACLRGPKWARGFAGPIRCYAVIIARNFNYVIDYYVGYTTEIRVTIAALLVPIILLVYVPNLKYLAPVSMIANVFMGIGLGITFYYLVTDVPSISERNLVADISTYPVFFSITIFAIEAIGVVMPLENHMATPQHFVGLCGVLNQGMSGVTLVYMVIGFFGYLKYGDKVEGSITLNLPKEAFAAQIVNILIALAVYGTFGLQFYVICVAIAIAVPTIIPFVALIGAFCFSILGLMVPVAIEMLTFWDKGFGPFHWKIFKNIIVVAAGLLALIFGSKSAIQDIVYMYLGNGTIPKEQIIVGNLTLVGNFSDTTPSS</sequence>
<dbReference type="GO" id="GO:0015179">
    <property type="term" value="F:L-amino acid transmembrane transporter activity"/>
    <property type="evidence" value="ECO:0007669"/>
    <property type="project" value="TreeGrafter"/>
</dbReference>
<dbReference type="InterPro" id="IPR013057">
    <property type="entry name" value="AA_transpt_TM"/>
</dbReference>
<evidence type="ECO:0000256" key="1">
    <source>
        <dbReference type="ARBA" id="ARBA00004141"/>
    </source>
</evidence>
<organism evidence="8 9">
    <name type="scientific">Callosobruchus maculatus</name>
    <name type="common">Southern cowpea weevil</name>
    <name type="synonym">Pulse bruchid</name>
    <dbReference type="NCBI Taxonomy" id="64391"/>
    <lineage>
        <taxon>Eukaryota</taxon>
        <taxon>Metazoa</taxon>
        <taxon>Ecdysozoa</taxon>
        <taxon>Arthropoda</taxon>
        <taxon>Hexapoda</taxon>
        <taxon>Insecta</taxon>
        <taxon>Pterygota</taxon>
        <taxon>Neoptera</taxon>
        <taxon>Endopterygota</taxon>
        <taxon>Coleoptera</taxon>
        <taxon>Polyphaga</taxon>
        <taxon>Cucujiformia</taxon>
        <taxon>Chrysomeloidea</taxon>
        <taxon>Chrysomelidae</taxon>
        <taxon>Bruchinae</taxon>
        <taxon>Bruchini</taxon>
        <taxon>Callosobruchus</taxon>
    </lineage>
</organism>
<evidence type="ECO:0000256" key="4">
    <source>
        <dbReference type="ARBA" id="ARBA00023136"/>
    </source>
</evidence>
<feature type="domain" description="Amino acid transporter transmembrane" evidence="7">
    <location>
        <begin position="603"/>
        <end position="884"/>
    </location>
</feature>
<feature type="transmembrane region" description="Helical" evidence="6">
    <location>
        <begin position="786"/>
        <end position="804"/>
    </location>
</feature>
<feature type="transmembrane region" description="Helical" evidence="6">
    <location>
        <begin position="898"/>
        <end position="923"/>
    </location>
</feature>
<name>A0A653BWJ8_CALMS</name>
<feature type="region of interest" description="Disordered" evidence="5">
    <location>
        <begin position="109"/>
        <end position="177"/>
    </location>
</feature>
<feature type="transmembrane region" description="Helical" evidence="6">
    <location>
        <begin position="743"/>
        <end position="766"/>
    </location>
</feature>
<proteinExistence type="predicted"/>
<feature type="transmembrane region" description="Helical" evidence="6">
    <location>
        <begin position="824"/>
        <end position="843"/>
    </location>
</feature>
<evidence type="ECO:0000256" key="3">
    <source>
        <dbReference type="ARBA" id="ARBA00022989"/>
    </source>
</evidence>
<evidence type="ECO:0000259" key="7">
    <source>
        <dbReference type="Pfam" id="PF01490"/>
    </source>
</evidence>
<evidence type="ECO:0000256" key="6">
    <source>
        <dbReference type="SAM" id="Phobius"/>
    </source>
</evidence>
<dbReference type="EMBL" id="CAACVG010006227">
    <property type="protein sequence ID" value="VEN40008.1"/>
    <property type="molecule type" value="Genomic_DNA"/>
</dbReference>